<dbReference type="EMBL" id="JAGRRH010000003">
    <property type="protein sequence ID" value="KAG7371840.1"/>
    <property type="molecule type" value="Genomic_DNA"/>
</dbReference>
<dbReference type="OrthoDB" id="45532at2759"/>
<gene>
    <name evidence="1" type="ORF">IV203_017982</name>
</gene>
<dbReference type="InterPro" id="IPR007577">
    <property type="entry name" value="GlycoTrfase_DXD_sugar-bd_CS"/>
</dbReference>
<sequence>MPSSISSLVCHNGAVRLTVLFCLSAQLLFYLAEYRNGNVLLHMSTGLHREISERYPEPGFDPDLFTFTSVRILSSEINQSLANPKTTADSILPVSAAALSSGPSINPMNTISIDDLVNTSNYTAADCGPDLMYIEDIVVPTSWNRRIPMVVHVTGKTRCLTKPFMDNLERWKLKNHSFYFHDEEAVDRLLQEYWPEFPQLQIMQHCMVSGAAKADLWRYLLLYRYGGIYADMDSAPGDLFFAKDDSTTIISSDDDAFFEVERIGVLSQYFMAASPKHPIMFLAVQQVFARLMDTDSIGRQYVPYVTGPGALKTAFIRFMGETSGGIVSSGIYTSPTNRSLTVVGKRRSNNQYIRRESVNAMDKKRGYELMGMKHFSRAGDPKLNTSCYLHLYHVANSEKDA</sequence>
<reference evidence="1" key="1">
    <citation type="journal article" date="2021" name="Sci. Rep.">
        <title>Diploid genomic architecture of Nitzschia inconspicua, an elite biomass production diatom.</title>
        <authorList>
            <person name="Oliver A."/>
            <person name="Podell S."/>
            <person name="Pinowska A."/>
            <person name="Traller J.C."/>
            <person name="Smith S.R."/>
            <person name="McClure R."/>
            <person name="Beliaev A."/>
            <person name="Bohutskyi P."/>
            <person name="Hill E.A."/>
            <person name="Rabines A."/>
            <person name="Zheng H."/>
            <person name="Allen L.Z."/>
            <person name="Kuo A."/>
            <person name="Grigoriev I.V."/>
            <person name="Allen A.E."/>
            <person name="Hazlebeck D."/>
            <person name="Allen E.E."/>
        </authorList>
    </citation>
    <scope>NUCLEOTIDE SEQUENCE</scope>
    <source>
        <strain evidence="1">Hildebrandi</strain>
    </source>
</reference>
<protein>
    <submittedName>
        <fullName evidence="1">Glycosyltransferase sugar-binding protein containing DXD motif</fullName>
    </submittedName>
</protein>
<dbReference type="Pfam" id="PF04488">
    <property type="entry name" value="Gly_transf_sug"/>
    <property type="match status" value="1"/>
</dbReference>
<dbReference type="PANTHER" id="PTHR31834">
    <property type="entry name" value="INITIATION-SPECIFIC ALPHA-1,6-MANNOSYLTRANSFERASE"/>
    <property type="match status" value="1"/>
</dbReference>
<evidence type="ECO:0000313" key="1">
    <source>
        <dbReference type="EMBL" id="KAG7371840.1"/>
    </source>
</evidence>
<dbReference type="InterPro" id="IPR039367">
    <property type="entry name" value="Och1-like"/>
</dbReference>
<dbReference type="GO" id="GO:0000136">
    <property type="term" value="C:mannan polymerase complex"/>
    <property type="evidence" value="ECO:0007669"/>
    <property type="project" value="TreeGrafter"/>
</dbReference>
<dbReference type="AlphaFoldDB" id="A0A9K3M0M3"/>
<dbReference type="Proteomes" id="UP000693970">
    <property type="component" value="Unassembled WGS sequence"/>
</dbReference>
<proteinExistence type="predicted"/>
<keyword evidence="2" id="KW-1185">Reference proteome</keyword>
<evidence type="ECO:0000313" key="2">
    <source>
        <dbReference type="Proteomes" id="UP000693970"/>
    </source>
</evidence>
<dbReference type="PANTHER" id="PTHR31834:SF1">
    <property type="entry name" value="INITIATION-SPECIFIC ALPHA-1,6-MANNOSYLTRANSFERASE"/>
    <property type="match status" value="1"/>
</dbReference>
<name>A0A9K3M0M3_9STRA</name>
<organism evidence="1 2">
    <name type="scientific">Nitzschia inconspicua</name>
    <dbReference type="NCBI Taxonomy" id="303405"/>
    <lineage>
        <taxon>Eukaryota</taxon>
        <taxon>Sar</taxon>
        <taxon>Stramenopiles</taxon>
        <taxon>Ochrophyta</taxon>
        <taxon>Bacillariophyta</taxon>
        <taxon>Bacillariophyceae</taxon>
        <taxon>Bacillariophycidae</taxon>
        <taxon>Bacillariales</taxon>
        <taxon>Bacillariaceae</taxon>
        <taxon>Nitzschia</taxon>
    </lineage>
</organism>
<reference evidence="1" key="2">
    <citation type="submission" date="2021-04" db="EMBL/GenBank/DDBJ databases">
        <authorList>
            <person name="Podell S."/>
        </authorList>
    </citation>
    <scope>NUCLEOTIDE SEQUENCE</scope>
    <source>
        <strain evidence="1">Hildebrandi</strain>
    </source>
</reference>
<dbReference type="GO" id="GO:0000009">
    <property type="term" value="F:alpha-1,6-mannosyltransferase activity"/>
    <property type="evidence" value="ECO:0007669"/>
    <property type="project" value="InterPro"/>
</dbReference>
<accession>A0A9K3M0M3</accession>
<dbReference type="GO" id="GO:0006487">
    <property type="term" value="P:protein N-linked glycosylation"/>
    <property type="evidence" value="ECO:0007669"/>
    <property type="project" value="TreeGrafter"/>
</dbReference>
<comment type="caution">
    <text evidence="1">The sequence shown here is derived from an EMBL/GenBank/DDBJ whole genome shotgun (WGS) entry which is preliminary data.</text>
</comment>